<feature type="transmembrane region" description="Helical" evidence="1">
    <location>
        <begin position="390"/>
        <end position="411"/>
    </location>
</feature>
<keyword evidence="1" id="KW-1133">Transmembrane helix</keyword>
<dbReference type="PANTHER" id="PTHR31061:SF24">
    <property type="entry name" value="LD22376P"/>
    <property type="match status" value="1"/>
</dbReference>
<feature type="transmembrane region" description="Helical" evidence="1">
    <location>
        <begin position="146"/>
        <end position="166"/>
    </location>
</feature>
<feature type="transmembrane region" description="Helical" evidence="1">
    <location>
        <begin position="492"/>
        <end position="512"/>
    </location>
</feature>
<keyword evidence="4" id="KW-1185">Reference proteome</keyword>
<keyword evidence="1" id="KW-0472">Membrane</keyword>
<organism evidence="3 4">
    <name type="scientific">Zingiber officinale</name>
    <name type="common">Ginger</name>
    <name type="synonym">Amomum zingiber</name>
    <dbReference type="NCBI Taxonomy" id="94328"/>
    <lineage>
        <taxon>Eukaryota</taxon>
        <taxon>Viridiplantae</taxon>
        <taxon>Streptophyta</taxon>
        <taxon>Embryophyta</taxon>
        <taxon>Tracheophyta</taxon>
        <taxon>Spermatophyta</taxon>
        <taxon>Magnoliopsida</taxon>
        <taxon>Liliopsida</taxon>
        <taxon>Zingiberales</taxon>
        <taxon>Zingiberaceae</taxon>
        <taxon>Zingiber</taxon>
    </lineage>
</organism>
<dbReference type="Proteomes" id="UP000734854">
    <property type="component" value="Unassembled WGS sequence"/>
</dbReference>
<keyword evidence="1" id="KW-0812">Transmembrane</keyword>
<feature type="transmembrane region" description="Helical" evidence="1">
    <location>
        <begin position="285"/>
        <end position="303"/>
    </location>
</feature>
<dbReference type="AlphaFoldDB" id="A0A8J5LKW8"/>
<feature type="domain" description="Heparan-alpha-glucosaminide N-acetyltransferase catalytic" evidence="2">
    <location>
        <begin position="173"/>
        <end position="260"/>
    </location>
</feature>
<comment type="caution">
    <text evidence="3">The sequence shown here is derived from an EMBL/GenBank/DDBJ whole genome shotgun (WGS) entry which is preliminary data.</text>
</comment>
<accession>A0A8J5LKW8</accession>
<feature type="transmembrane region" description="Helical" evidence="1">
    <location>
        <begin position="208"/>
        <end position="227"/>
    </location>
</feature>
<dbReference type="EMBL" id="JACMSC010000004">
    <property type="protein sequence ID" value="KAG6523607.1"/>
    <property type="molecule type" value="Genomic_DNA"/>
</dbReference>
<name>A0A8J5LKW8_ZINOF</name>
<dbReference type="PANTHER" id="PTHR31061">
    <property type="entry name" value="LD22376P"/>
    <property type="match status" value="1"/>
</dbReference>
<reference evidence="3 4" key="1">
    <citation type="submission" date="2020-08" db="EMBL/GenBank/DDBJ databases">
        <title>Plant Genome Project.</title>
        <authorList>
            <person name="Zhang R.-G."/>
        </authorList>
    </citation>
    <scope>NUCLEOTIDE SEQUENCE [LARGE SCALE GENOMIC DNA]</scope>
    <source>
        <tissue evidence="3">Rhizome</tissue>
    </source>
</reference>
<evidence type="ECO:0000256" key="1">
    <source>
        <dbReference type="SAM" id="Phobius"/>
    </source>
</evidence>
<evidence type="ECO:0000313" key="4">
    <source>
        <dbReference type="Proteomes" id="UP000734854"/>
    </source>
</evidence>
<evidence type="ECO:0000313" key="3">
    <source>
        <dbReference type="EMBL" id="KAG6523607.1"/>
    </source>
</evidence>
<proteinExistence type="predicted"/>
<dbReference type="Pfam" id="PF07786">
    <property type="entry name" value="HGSNAT_cat"/>
    <property type="match status" value="1"/>
</dbReference>
<feature type="transmembrane region" description="Helical" evidence="1">
    <location>
        <begin position="423"/>
        <end position="444"/>
    </location>
</feature>
<feature type="transmembrane region" description="Helical" evidence="1">
    <location>
        <begin position="450"/>
        <end position="472"/>
    </location>
</feature>
<gene>
    <name evidence="3" type="ORF">ZIOFF_013472</name>
</gene>
<feature type="transmembrane region" description="Helical" evidence="1">
    <location>
        <begin position="247"/>
        <end position="265"/>
    </location>
</feature>
<feature type="transmembrane region" description="Helical" evidence="1">
    <location>
        <begin position="178"/>
        <end position="196"/>
    </location>
</feature>
<protein>
    <recommendedName>
        <fullName evidence="2">Heparan-alpha-glucosaminide N-acetyltransferase catalytic domain-containing protein</fullName>
    </recommendedName>
</protein>
<evidence type="ECO:0000259" key="2">
    <source>
        <dbReference type="Pfam" id="PF07786"/>
    </source>
</evidence>
<dbReference type="InterPro" id="IPR012429">
    <property type="entry name" value="HGSNAT_cat"/>
</dbReference>
<sequence length="526" mass="58336">MEGSHRAGPRIAIKRAVRSTRPTRIPPHRDQIQNMAVYELIKAADEGSAASAAADPNHKALSLAVDSQRDLENGAGEGVVPPGKAESPALKRAPRLVSLDVFRGLTVAVRTLGPPQLYAVTDGKIGNQWDDQFKTWSCLEAFANRFLLKLLMIFVDNVGSYFPAINHSPWDGVALADFVMPLFLFIVGVALALTYKRISNKAMATQKAVLRAMKLFFVGLVVQGGYFHGLYDLTYGVDILRIRWMGILQRIAIAYLLAAISEIWLRVDQDVESGYSLVRRYRLQLLVGLALTSIYMVLLYGLYVPDWEYQISVTGSTLRTFSVKCGMRGDTGPACNSAGMIDRRVFGIQHLHRRPVYERTEQCSINSPASGPLPPDAPSWCQAPFDPEGLLSSMMAIVTCLIGLQFGHVIIHFEDHKERIVQWMIPSFCLLALAFSLDFFGMHLNKALYTPSYTCITAGAAGVMFTGVYVLVDVYGYRKPTLAIEWLGTHALMVYILVGCNIFPLFIQGFYLREPENNILKSIGVS</sequence>